<dbReference type="AlphaFoldDB" id="A0A1I4BII7"/>
<dbReference type="Proteomes" id="UP000323300">
    <property type="component" value="Unassembled WGS sequence"/>
</dbReference>
<organism evidence="1 2">
    <name type="scientific">Neomesorhizobium albiziae</name>
    <dbReference type="NCBI Taxonomy" id="335020"/>
    <lineage>
        <taxon>Bacteria</taxon>
        <taxon>Pseudomonadati</taxon>
        <taxon>Pseudomonadota</taxon>
        <taxon>Alphaproteobacteria</taxon>
        <taxon>Hyphomicrobiales</taxon>
        <taxon>Phyllobacteriaceae</taxon>
        <taxon>Neomesorhizobium</taxon>
    </lineage>
</organism>
<dbReference type="InterPro" id="IPR010385">
    <property type="entry name" value="DUF982"/>
</dbReference>
<reference evidence="1 2" key="1">
    <citation type="submission" date="2016-10" db="EMBL/GenBank/DDBJ databases">
        <authorList>
            <person name="Varghese N."/>
            <person name="Submissions S."/>
        </authorList>
    </citation>
    <scope>NUCLEOTIDE SEQUENCE [LARGE SCALE GENOMIC DNA]</scope>
    <source>
        <strain evidence="1 2">DSM 21822</strain>
    </source>
</reference>
<keyword evidence="2" id="KW-1185">Reference proteome</keyword>
<dbReference type="OrthoDB" id="8084653at2"/>
<sequence length="86" mass="9925">MDNKRFSHAIHVRFKEFGQTRTVTDTHEALDCLMYCWPADRGPRHRDALDACLKVIDGHRSAIDAEKAFKEAAREAGILEEHQPHR</sequence>
<proteinExistence type="predicted"/>
<dbReference type="Pfam" id="PF06169">
    <property type="entry name" value="DUF982"/>
    <property type="match status" value="1"/>
</dbReference>
<dbReference type="Gene3D" id="6.10.250.730">
    <property type="match status" value="1"/>
</dbReference>
<evidence type="ECO:0000313" key="2">
    <source>
        <dbReference type="Proteomes" id="UP000323300"/>
    </source>
</evidence>
<accession>A0A1I4BII7</accession>
<name>A0A1I4BII7_9HYPH</name>
<evidence type="ECO:0000313" key="1">
    <source>
        <dbReference type="EMBL" id="SFK68120.1"/>
    </source>
</evidence>
<dbReference type="RefSeq" id="WP_149761397.1">
    <property type="nucleotide sequence ID" value="NZ_BSPE01000007.1"/>
</dbReference>
<evidence type="ECO:0008006" key="3">
    <source>
        <dbReference type="Google" id="ProtNLM"/>
    </source>
</evidence>
<protein>
    <recommendedName>
        <fullName evidence="3">DUF982 domain-containing protein</fullName>
    </recommendedName>
</protein>
<gene>
    <name evidence="1" type="ORF">SAMN04488498_110153</name>
</gene>
<dbReference type="EMBL" id="FOSL01000010">
    <property type="protein sequence ID" value="SFK68120.1"/>
    <property type="molecule type" value="Genomic_DNA"/>
</dbReference>